<organism evidence="2">
    <name type="scientific">mine drainage metagenome</name>
    <dbReference type="NCBI Taxonomy" id="410659"/>
    <lineage>
        <taxon>unclassified sequences</taxon>
        <taxon>metagenomes</taxon>
        <taxon>ecological metagenomes</taxon>
    </lineage>
</organism>
<dbReference type="GO" id="GO:0071111">
    <property type="term" value="F:cyclic-guanylate-specific phosphodiesterase activity"/>
    <property type="evidence" value="ECO:0007669"/>
    <property type="project" value="UniProtKB-EC"/>
</dbReference>
<dbReference type="AlphaFoldDB" id="A0A1J5QWH5"/>
<dbReference type="Gene3D" id="3.30.70.270">
    <property type="match status" value="1"/>
</dbReference>
<evidence type="ECO:0000313" key="2">
    <source>
        <dbReference type="EMBL" id="OIQ84156.1"/>
    </source>
</evidence>
<feature type="domain" description="GGDEF" evidence="1">
    <location>
        <begin position="1"/>
        <end position="106"/>
    </location>
</feature>
<dbReference type="PROSITE" id="PS50887">
    <property type="entry name" value="GGDEF"/>
    <property type="match status" value="1"/>
</dbReference>
<dbReference type="SUPFAM" id="SSF55073">
    <property type="entry name" value="Nucleotide cyclase"/>
    <property type="match status" value="1"/>
</dbReference>
<dbReference type="PANTHER" id="PTHR46663">
    <property type="entry name" value="DIGUANYLATE CYCLASE DGCT-RELATED"/>
    <property type="match status" value="1"/>
</dbReference>
<protein>
    <submittedName>
        <fullName evidence="2">Cyclic di-GMP phosphodiesterase Gmr</fullName>
        <ecNumber evidence="2">3.1.4.52</ecNumber>
    </submittedName>
</protein>
<dbReference type="PANTHER" id="PTHR46663:SF2">
    <property type="entry name" value="GGDEF DOMAIN-CONTAINING PROTEIN"/>
    <property type="match status" value="1"/>
</dbReference>
<accession>A0A1J5QWH5</accession>
<dbReference type="InterPro" id="IPR052163">
    <property type="entry name" value="DGC-Regulatory_Protein"/>
</dbReference>
<dbReference type="InterPro" id="IPR000160">
    <property type="entry name" value="GGDEF_dom"/>
</dbReference>
<dbReference type="CDD" id="cd01949">
    <property type="entry name" value="GGDEF"/>
    <property type="match status" value="1"/>
</dbReference>
<name>A0A1J5QWH5_9ZZZZ</name>
<proteinExistence type="predicted"/>
<sequence length="107" mass="11537">MVIVTRFGGDEFVVILGNLDADKAASTAQTMIVANKIRTALNHPYVLKVRQESTADKAVTHHCTASIGIALFPDREVGTEEVIKWADIAMYQAKEAGGDSICCIDAE</sequence>
<comment type="caution">
    <text evidence="2">The sequence shown here is derived from an EMBL/GenBank/DDBJ whole genome shotgun (WGS) entry which is preliminary data.</text>
</comment>
<dbReference type="EC" id="3.1.4.52" evidence="2"/>
<evidence type="ECO:0000259" key="1">
    <source>
        <dbReference type="PROSITE" id="PS50887"/>
    </source>
</evidence>
<dbReference type="EMBL" id="MLJW01000641">
    <property type="protein sequence ID" value="OIQ84156.1"/>
    <property type="molecule type" value="Genomic_DNA"/>
</dbReference>
<dbReference type="NCBIfam" id="TIGR00254">
    <property type="entry name" value="GGDEF"/>
    <property type="match status" value="1"/>
</dbReference>
<keyword evidence="2" id="KW-0378">Hydrolase</keyword>
<dbReference type="InterPro" id="IPR043128">
    <property type="entry name" value="Rev_trsase/Diguanyl_cyclase"/>
</dbReference>
<dbReference type="Pfam" id="PF00990">
    <property type="entry name" value="GGDEF"/>
    <property type="match status" value="1"/>
</dbReference>
<dbReference type="InterPro" id="IPR029787">
    <property type="entry name" value="Nucleotide_cyclase"/>
</dbReference>
<reference evidence="2" key="1">
    <citation type="submission" date="2016-10" db="EMBL/GenBank/DDBJ databases">
        <title>Sequence of Gallionella enrichment culture.</title>
        <authorList>
            <person name="Poehlein A."/>
            <person name="Muehling M."/>
            <person name="Daniel R."/>
        </authorList>
    </citation>
    <scope>NUCLEOTIDE SEQUENCE</scope>
</reference>
<gene>
    <name evidence="2" type="primary">gmr_163</name>
    <name evidence="2" type="ORF">GALL_340290</name>
</gene>